<evidence type="ECO:0000313" key="2">
    <source>
        <dbReference type="EMBL" id="VFQ58396.1"/>
    </source>
</evidence>
<evidence type="ECO:0000313" key="3">
    <source>
        <dbReference type="Proteomes" id="UP000595140"/>
    </source>
</evidence>
<dbReference type="Pfam" id="PF09331">
    <property type="entry name" value="DUF1985"/>
    <property type="match status" value="1"/>
</dbReference>
<reference evidence="2 3" key="1">
    <citation type="submission" date="2018-04" db="EMBL/GenBank/DDBJ databases">
        <authorList>
            <person name="Vogel A."/>
        </authorList>
    </citation>
    <scope>NUCLEOTIDE SEQUENCE [LARGE SCALE GENOMIC DNA]</scope>
</reference>
<evidence type="ECO:0000259" key="1">
    <source>
        <dbReference type="Pfam" id="PF09331"/>
    </source>
</evidence>
<dbReference type="Proteomes" id="UP000595140">
    <property type="component" value="Unassembled WGS sequence"/>
</dbReference>
<protein>
    <recommendedName>
        <fullName evidence="1">DUF1985 domain-containing protein</fullName>
    </recommendedName>
</protein>
<dbReference type="PANTHER" id="PTHR48449">
    <property type="entry name" value="DUF1985 DOMAIN-CONTAINING PROTEIN"/>
    <property type="match status" value="1"/>
</dbReference>
<feature type="domain" description="DUF1985" evidence="1">
    <location>
        <begin position="61"/>
        <end position="189"/>
    </location>
</feature>
<proteinExistence type="predicted"/>
<keyword evidence="3" id="KW-1185">Reference proteome</keyword>
<gene>
    <name evidence="2" type="ORF">CCAM_LOCUS172</name>
</gene>
<dbReference type="OrthoDB" id="1194650at2759"/>
<dbReference type="EMBL" id="OOIL02000001">
    <property type="protein sequence ID" value="VFQ58396.1"/>
    <property type="molecule type" value="Genomic_DNA"/>
</dbReference>
<sequence>MCVGVKSVEEVVSASELAELKESAFGVFFTLGEIKWVNGQLLILFALNYVEPIKRSGEVDRLKFHIGNRIVEFKKTDFPLITGMKFGKEAKYEDIDQENLNDINTRYFRGKMSVSRLEVENVFNGIKNNKDRGRLDAVKLALLILVVNQVVGNHQGLTKIPALYMHVVDNLERFNEFQWGEHLWKNLVESIRKCLAILNSGEHCRFTFPSFLFPLQIWAFETFPYLSGNGIFVVGENWSTLWPRALR</sequence>
<dbReference type="InterPro" id="IPR015410">
    <property type="entry name" value="DUF1985"/>
</dbReference>
<dbReference type="PANTHER" id="PTHR48449:SF1">
    <property type="entry name" value="DUF1985 DOMAIN-CONTAINING PROTEIN"/>
    <property type="match status" value="1"/>
</dbReference>
<organism evidence="2 3">
    <name type="scientific">Cuscuta campestris</name>
    <dbReference type="NCBI Taxonomy" id="132261"/>
    <lineage>
        <taxon>Eukaryota</taxon>
        <taxon>Viridiplantae</taxon>
        <taxon>Streptophyta</taxon>
        <taxon>Embryophyta</taxon>
        <taxon>Tracheophyta</taxon>
        <taxon>Spermatophyta</taxon>
        <taxon>Magnoliopsida</taxon>
        <taxon>eudicotyledons</taxon>
        <taxon>Gunneridae</taxon>
        <taxon>Pentapetalae</taxon>
        <taxon>asterids</taxon>
        <taxon>lamiids</taxon>
        <taxon>Solanales</taxon>
        <taxon>Convolvulaceae</taxon>
        <taxon>Cuscuteae</taxon>
        <taxon>Cuscuta</taxon>
        <taxon>Cuscuta subgen. Grammica</taxon>
        <taxon>Cuscuta sect. Cleistogrammica</taxon>
    </lineage>
</organism>
<name>A0A484K9B3_9ASTE</name>
<accession>A0A484K9B3</accession>
<dbReference type="AlphaFoldDB" id="A0A484K9B3"/>